<dbReference type="EC" id="3.1.-.-" evidence="2"/>
<gene>
    <name evidence="2" type="ORF">SPIROBIBN47_60016</name>
</gene>
<organism evidence="2">
    <name type="scientific">uncultured spirochete</name>
    <dbReference type="NCBI Taxonomy" id="156406"/>
    <lineage>
        <taxon>Bacteria</taxon>
        <taxon>Pseudomonadati</taxon>
        <taxon>Spirochaetota</taxon>
        <taxon>Spirochaetia</taxon>
        <taxon>Spirochaetales</taxon>
        <taxon>environmental samples</taxon>
    </lineage>
</organism>
<evidence type="ECO:0000313" key="2">
    <source>
        <dbReference type="EMBL" id="SLM15664.1"/>
    </source>
</evidence>
<name>A0A3P3XLQ4_9SPIR</name>
<dbReference type="InterPro" id="IPR036388">
    <property type="entry name" value="WH-like_DNA-bd_sf"/>
</dbReference>
<sequence length="678" mass="75499">MLAETKYITSVPAKQCILWSTIVYRHFPDYKQVMLPINSLVMYKGRPAIVVAADLDRISIRTIDAEEKRVRPKDVAMAHTGPISRFPENRAPDEVMEALELLQTEHPEGIPLISWKDFAELAWSDPKPEHIVIAWHELSNNPAVETLDEGIRIRSEEEQHKIRDKLQKKKEAAEAKAAFLVAFRAAWKKKDSSPIEGNSAFQPFLEELSRYARGLADDSPIARELGIKLAPQAVHEALLSSGYWNLAANPWPERNGCIMSEPEAPSALEERKELAIDRLDLRALPSYAIDNAWSKDPDDAISVEGENVWIHIADPASIVGPFSRLDAEAMERGSTLYLPEKIIPMLPDALVQKMGLGLSAESKALSFRITLRGDGKIADISILPSMVAVQRLTYEQADTMLEDNPVLQKLSKIASVRAELRRRQNAVDIDFPEVAVHVVDGLPTFLPVPQTRSARIVQELMILAGEAAARWAFEKGIPFPFATQDPPVSENLAGCGAGPSSSLAENFMRRRSMRAALVSSTCSAHAGLGLSFYSQVTSPLRRYQDLLAHYQIHAVLAAANKLDRNNAPSEPDLLISADTMNERLFRYSNQAAKNRQAERDSRAHWTLVYLSMNPDWRGEGIVLDASAETGQIFIPQFGYEFQTRIPRGIHVDSRVSLALRRVSVPDLFASFDILPQGT</sequence>
<dbReference type="PANTHER" id="PTHR23355">
    <property type="entry name" value="RIBONUCLEASE"/>
    <property type="match status" value="1"/>
</dbReference>
<dbReference type="Pfam" id="PF23161">
    <property type="entry name" value="HTH_RNase_II"/>
    <property type="match status" value="1"/>
</dbReference>
<dbReference type="EMBL" id="FWDM01000038">
    <property type="protein sequence ID" value="SLM15664.1"/>
    <property type="molecule type" value="Genomic_DNA"/>
</dbReference>
<dbReference type="AlphaFoldDB" id="A0A3P3XLQ4"/>
<dbReference type="PANTHER" id="PTHR23355:SF42">
    <property type="entry name" value="RIBONUCLEASE II, CHLOROPLASTIC_MITOCHONDRIAL"/>
    <property type="match status" value="1"/>
</dbReference>
<dbReference type="GO" id="GO:0006402">
    <property type="term" value="P:mRNA catabolic process"/>
    <property type="evidence" value="ECO:0007669"/>
    <property type="project" value="TreeGrafter"/>
</dbReference>
<dbReference type="Gene3D" id="1.10.10.10">
    <property type="entry name" value="Winged helix-like DNA-binding domain superfamily/Winged helix DNA-binding domain"/>
    <property type="match status" value="1"/>
</dbReference>
<feature type="domain" description="RNB" evidence="1">
    <location>
        <begin position="278"/>
        <end position="558"/>
    </location>
</feature>
<accession>A0A3P3XLQ4</accession>
<dbReference type="SUPFAM" id="SSF50249">
    <property type="entry name" value="Nucleic acid-binding proteins"/>
    <property type="match status" value="1"/>
</dbReference>
<protein>
    <submittedName>
        <fullName evidence="2">Putative enzyme</fullName>
        <ecNumber evidence="2">3.1.-.-</ecNumber>
    </submittedName>
</protein>
<keyword evidence="2" id="KW-0378">Hydrolase</keyword>
<reference evidence="2" key="1">
    <citation type="submission" date="2017-02" db="EMBL/GenBank/DDBJ databases">
        <authorList>
            <person name="Regsiter A."/>
            <person name="William W."/>
        </authorList>
    </citation>
    <scope>NUCLEOTIDE SEQUENCE</scope>
    <source>
        <strain evidence="2">Bib</strain>
    </source>
</reference>
<dbReference type="GO" id="GO:0000175">
    <property type="term" value="F:3'-5'-RNA exonuclease activity"/>
    <property type="evidence" value="ECO:0007669"/>
    <property type="project" value="TreeGrafter"/>
</dbReference>
<dbReference type="InterPro" id="IPR001900">
    <property type="entry name" value="RNase_II/R"/>
</dbReference>
<evidence type="ECO:0000259" key="1">
    <source>
        <dbReference type="SMART" id="SM00955"/>
    </source>
</evidence>
<proteinExistence type="predicted"/>
<dbReference type="GO" id="GO:0003723">
    <property type="term" value="F:RNA binding"/>
    <property type="evidence" value="ECO:0007669"/>
    <property type="project" value="InterPro"/>
</dbReference>
<dbReference type="SMART" id="SM00955">
    <property type="entry name" value="RNB"/>
    <property type="match status" value="1"/>
</dbReference>
<dbReference type="GO" id="GO:0000932">
    <property type="term" value="C:P-body"/>
    <property type="evidence" value="ECO:0007669"/>
    <property type="project" value="TreeGrafter"/>
</dbReference>
<dbReference type="InterPro" id="IPR056404">
    <property type="entry name" value="HTH_RNase_II"/>
</dbReference>
<dbReference type="InterPro" id="IPR050180">
    <property type="entry name" value="RNR_Ribonuclease"/>
</dbReference>
<dbReference type="Pfam" id="PF00773">
    <property type="entry name" value="RNB"/>
    <property type="match status" value="1"/>
</dbReference>
<dbReference type="InterPro" id="IPR012340">
    <property type="entry name" value="NA-bd_OB-fold"/>
</dbReference>